<evidence type="ECO:0000259" key="10">
    <source>
        <dbReference type="PROSITE" id="PS50221"/>
    </source>
</evidence>
<evidence type="ECO:0000256" key="6">
    <source>
        <dbReference type="ARBA" id="ARBA00023136"/>
    </source>
</evidence>
<keyword evidence="13" id="KW-1185">Reference proteome</keyword>
<feature type="transmembrane region" description="Helical" evidence="9">
    <location>
        <begin position="289"/>
        <end position="312"/>
    </location>
</feature>
<dbReference type="GO" id="GO:0004930">
    <property type="term" value="F:G protein-coupled receptor activity"/>
    <property type="evidence" value="ECO:0007669"/>
    <property type="project" value="InterPro"/>
</dbReference>
<dbReference type="OrthoDB" id="10040049at2759"/>
<dbReference type="InterPro" id="IPR008078">
    <property type="entry name" value="GPCR_2_Ig-hepta-like_rcpt"/>
</dbReference>
<comment type="similarity">
    <text evidence="2">Belongs to the G-protein coupled receptor 2 family. Adhesion G-protein coupled receptor (ADGR) subfamily.</text>
</comment>
<dbReference type="Pfam" id="PF01825">
    <property type="entry name" value="GPS"/>
    <property type="match status" value="1"/>
</dbReference>
<accession>A0A8J6B8K9</accession>
<evidence type="ECO:0000256" key="7">
    <source>
        <dbReference type="ARBA" id="ARBA00023157"/>
    </source>
</evidence>
<dbReference type="AlphaFoldDB" id="A0A8J6B8K9"/>
<evidence type="ECO:0008006" key="14">
    <source>
        <dbReference type="Google" id="ProtNLM"/>
    </source>
</evidence>
<reference evidence="12" key="1">
    <citation type="thesis" date="2020" institute="ProQuest LLC" country="789 East Eisenhower Parkway, Ann Arbor, MI, USA">
        <title>Comparative Genomics and Chromosome Evolution.</title>
        <authorList>
            <person name="Mudd A.B."/>
        </authorList>
    </citation>
    <scope>NUCLEOTIDE SEQUENCE</scope>
    <source>
        <strain evidence="12">HN-11 Male</strain>
        <tissue evidence="12">Kidney and liver</tissue>
    </source>
</reference>
<dbReference type="Pfam" id="PF00002">
    <property type="entry name" value="7tm_2"/>
    <property type="match status" value="1"/>
</dbReference>
<dbReference type="PANTHER" id="PTHR45813">
    <property type="entry name" value="IG-LIKE DOMAIN-CONTAINING PROTEIN"/>
    <property type="match status" value="1"/>
</dbReference>
<gene>
    <name evidence="12" type="ORF">GDO78_017345</name>
</gene>
<comment type="caution">
    <text evidence="12">The sequence shown here is derived from an EMBL/GenBank/DDBJ whole genome shotgun (WGS) entry which is preliminary data.</text>
</comment>
<name>A0A8J6B8K9_ELECQ</name>
<dbReference type="PRINTS" id="PR01695">
    <property type="entry name" value="IGHEPTARCPTR"/>
</dbReference>
<dbReference type="InterPro" id="IPR000203">
    <property type="entry name" value="GPS"/>
</dbReference>
<dbReference type="GO" id="GO:0007189">
    <property type="term" value="P:adenylate cyclase-activating G protein-coupled receptor signaling pathway"/>
    <property type="evidence" value="ECO:0007669"/>
    <property type="project" value="TreeGrafter"/>
</dbReference>
<dbReference type="PROSITE" id="PS50261">
    <property type="entry name" value="G_PROTEIN_RECEP_F2_4"/>
    <property type="match status" value="1"/>
</dbReference>
<keyword evidence="5 9" id="KW-1133">Transmembrane helix</keyword>
<comment type="subcellular location">
    <subcellularLocation>
        <location evidence="1">Membrane</location>
        <topology evidence="1">Multi-pass membrane protein</topology>
    </subcellularLocation>
</comment>
<keyword evidence="4" id="KW-0732">Signal</keyword>
<evidence type="ECO:0000256" key="8">
    <source>
        <dbReference type="ARBA" id="ARBA00023180"/>
    </source>
</evidence>
<dbReference type="InterPro" id="IPR057244">
    <property type="entry name" value="GAIN_B"/>
</dbReference>
<feature type="transmembrane region" description="Helical" evidence="9">
    <location>
        <begin position="213"/>
        <end position="235"/>
    </location>
</feature>
<dbReference type="GO" id="GO:0007166">
    <property type="term" value="P:cell surface receptor signaling pathway"/>
    <property type="evidence" value="ECO:0007669"/>
    <property type="project" value="InterPro"/>
</dbReference>
<feature type="transmembrane region" description="Helical" evidence="9">
    <location>
        <begin position="415"/>
        <end position="439"/>
    </location>
</feature>
<keyword evidence="7" id="KW-1015">Disulfide bond</keyword>
<dbReference type="SMART" id="SM00303">
    <property type="entry name" value="GPS"/>
    <property type="match status" value="1"/>
</dbReference>
<dbReference type="PANTHER" id="PTHR45813:SF4">
    <property type="entry name" value="ADHESION G PROTEIN-COUPLED RECEPTOR F5"/>
    <property type="match status" value="1"/>
</dbReference>
<dbReference type="EMBL" id="WNTK01002457">
    <property type="protein sequence ID" value="KAG9466022.1"/>
    <property type="molecule type" value="Genomic_DNA"/>
</dbReference>
<feature type="transmembrane region" description="Helical" evidence="9">
    <location>
        <begin position="445"/>
        <end position="466"/>
    </location>
</feature>
<keyword evidence="3 9" id="KW-0812">Transmembrane</keyword>
<keyword evidence="6 9" id="KW-0472">Membrane</keyword>
<keyword evidence="8" id="KW-0325">Glycoprotein</keyword>
<dbReference type="FunFam" id="1.20.1070.10:FF:000058">
    <property type="entry name" value="Adhesion G protein-coupled receptor F5"/>
    <property type="match status" value="1"/>
</dbReference>
<protein>
    <recommendedName>
        <fullName evidence="14">Adhesion G protein-coupled receptor F5</fullName>
    </recommendedName>
</protein>
<dbReference type="Proteomes" id="UP000770717">
    <property type="component" value="Unassembled WGS sequence"/>
</dbReference>
<organism evidence="12 13">
    <name type="scientific">Eleutherodactylus coqui</name>
    <name type="common">Puerto Rican coqui</name>
    <dbReference type="NCBI Taxonomy" id="57060"/>
    <lineage>
        <taxon>Eukaryota</taxon>
        <taxon>Metazoa</taxon>
        <taxon>Chordata</taxon>
        <taxon>Craniata</taxon>
        <taxon>Vertebrata</taxon>
        <taxon>Euteleostomi</taxon>
        <taxon>Amphibia</taxon>
        <taxon>Batrachia</taxon>
        <taxon>Anura</taxon>
        <taxon>Neobatrachia</taxon>
        <taxon>Hyloidea</taxon>
        <taxon>Eleutherodactylidae</taxon>
        <taxon>Eleutherodactylinae</taxon>
        <taxon>Eleutherodactylus</taxon>
        <taxon>Eleutherodactylus</taxon>
    </lineage>
</organism>
<dbReference type="InterPro" id="IPR017983">
    <property type="entry name" value="GPCR_2_secretin-like_CS"/>
</dbReference>
<dbReference type="Gene3D" id="1.20.1070.10">
    <property type="entry name" value="Rhodopsin 7-helix transmembrane proteins"/>
    <property type="match status" value="1"/>
</dbReference>
<dbReference type="PROSITE" id="PS00650">
    <property type="entry name" value="G_PROTEIN_RECEP_F2_2"/>
    <property type="match status" value="1"/>
</dbReference>
<evidence type="ECO:0000256" key="1">
    <source>
        <dbReference type="ARBA" id="ARBA00004141"/>
    </source>
</evidence>
<dbReference type="InterPro" id="IPR017981">
    <property type="entry name" value="GPCR_2-like_7TM"/>
</dbReference>
<evidence type="ECO:0000259" key="11">
    <source>
        <dbReference type="PROSITE" id="PS50261"/>
    </source>
</evidence>
<evidence type="ECO:0000313" key="12">
    <source>
        <dbReference type="EMBL" id="KAG9466022.1"/>
    </source>
</evidence>
<sequence>MQNFLDTINIVVENSTTWDQIPDRVQQSSNILQSVENFSEKLSITGPINIKNNSNIQLSANIISNLTTDYTADFNFNQTNNLTGNILINSKSVRAFSANTTIVSVAYATMMDILNTPNDTNSRLGVINGLVMTTTVSENSNAFEIEMDFKKSNQTLDRTACVYWNFTIQNWDSTGCRAKNNTDSTMVTCICDHLTSFSILMSYSPLNARDNMILSYISYIGIGISILSLVICIIIEATVWKSVTKNKTSYMRHVCIMNISVMLLMADIWFIIGSAVYEIKKVDACVAATFFTHVFYLCTFFWMLTMGLILFYRLMCVFHDLSKSVMMGISFFLGYGCPIIISVITVAVTQPSKRYTTDKGCWLNVTESKAFLAFVIPALAILLVNFITLLVVIIKVLRPSIGDKPKKEEKSSLNHIAKCILILTPLLGLTWGFGIGTLINYTLPMQVIFTALNALQGFFILLFGCLMDKKVRDALFSRFSVSRWSSQQTKTSNLSAADPVFSKGVINLFAKKGVYNISSAQASSSSEMSNSYSLLT</sequence>
<evidence type="ECO:0000256" key="9">
    <source>
        <dbReference type="SAM" id="Phobius"/>
    </source>
</evidence>
<feature type="domain" description="GAIN-B" evidence="10">
    <location>
        <begin position="47"/>
        <end position="207"/>
    </location>
</feature>
<feature type="transmembrane region" description="Helical" evidence="9">
    <location>
        <begin position="324"/>
        <end position="350"/>
    </location>
</feature>
<dbReference type="PRINTS" id="PR00249">
    <property type="entry name" value="GPCRSECRETIN"/>
</dbReference>
<proteinExistence type="inferred from homology"/>
<evidence type="ECO:0000256" key="3">
    <source>
        <dbReference type="ARBA" id="ARBA00022692"/>
    </source>
</evidence>
<feature type="transmembrane region" description="Helical" evidence="9">
    <location>
        <begin position="370"/>
        <end position="394"/>
    </location>
</feature>
<dbReference type="GO" id="GO:0016020">
    <property type="term" value="C:membrane"/>
    <property type="evidence" value="ECO:0007669"/>
    <property type="project" value="UniProtKB-SubCell"/>
</dbReference>
<dbReference type="InterPro" id="IPR000832">
    <property type="entry name" value="GPCR_2_secretin-like"/>
</dbReference>
<evidence type="ECO:0000256" key="4">
    <source>
        <dbReference type="ARBA" id="ARBA00022729"/>
    </source>
</evidence>
<feature type="domain" description="G-protein coupled receptors family 2 profile 2" evidence="11">
    <location>
        <begin position="214"/>
        <end position="468"/>
    </location>
</feature>
<dbReference type="PROSITE" id="PS50221">
    <property type="entry name" value="GAIN_B"/>
    <property type="match status" value="1"/>
</dbReference>
<feature type="transmembrane region" description="Helical" evidence="9">
    <location>
        <begin position="256"/>
        <end position="277"/>
    </location>
</feature>
<evidence type="ECO:0000256" key="5">
    <source>
        <dbReference type="ARBA" id="ARBA00022989"/>
    </source>
</evidence>
<evidence type="ECO:0000313" key="13">
    <source>
        <dbReference type="Proteomes" id="UP000770717"/>
    </source>
</evidence>
<evidence type="ECO:0000256" key="2">
    <source>
        <dbReference type="ARBA" id="ARBA00007343"/>
    </source>
</evidence>
<dbReference type="InterPro" id="IPR051587">
    <property type="entry name" value="Adhesion_GPCR"/>
</dbReference>